<evidence type="ECO:0000256" key="6">
    <source>
        <dbReference type="ARBA" id="ARBA00022989"/>
    </source>
</evidence>
<comment type="catalytic activity">
    <reaction evidence="8">
        <text>H2O(in) = H2O(out)</text>
        <dbReference type="Rhea" id="RHEA:29667"/>
        <dbReference type="ChEBI" id="CHEBI:15377"/>
    </reaction>
</comment>
<sequence>MSKFESTIEEACRTREIPGAIVVGGDSLGKFYYAKAFGSQSLDEPSAPMNLDSVMWFASCTKLFTTIAAMQCVERGLLSLDGDICEVLPEFKGVQILTGFDKESGKPVLIDNHKTITLRFVTLAVTELMKLIMRRHLLTHSSGLSYDVFDPLLSRYQEYIKKSPAKSTGRQSLVKDLFKFPLLFAPGESWSYGVGIDWAGQMVERVNHNISLEEYLRKNVWGPLGIENITFHPVQHPDILSKLIAMSTREGGVNKYGTTDNPEGKAKYTSKVIFDPGTQDCHGGAGTFGSPIEYFKCLQSICANDGKLLKSETIDEMFRPQLSEASRKGLMETLSTPEINDGMGAFPMGLKADWGLGGIMNLEDIGGRSKGSIAWGGYPNLHWWIDRKSGICAKYNVLRHRPFILKMSVTTLNGQPTLNISGPGQTALSRLDPLKALFTKLFDSIPQKARGHVVAVIGELIGTTAFLFIAFAAAEVALASANDNKGDKVNYETKSISTIQILFIAFGAGISLVVNAWTFFRISGGLFDPAVSIALFFVGAIDLTRCVLLCIAQCAGGIAASAMAYGLFHGGLHTGTTLKPGMSTAQGVILEMILTCQLCFTVLMLAAEKHEATFLAPLGIGLSVFIGELAGVFWTGGSMNPARSLGPAIVTMSFPSYHWIYWIGPIAGAGLASIIYKLIKALEYETAQLSENEIHAQPIDDSEKAPGHTGPCECMCFKVAAQGHSPATSTLQVGTADMARKSSSLVPAKSTAGNSSNSATSAEAKKPDVVVEEPAKAQPKADDGFFGEMYAD</sequence>
<keyword evidence="13" id="KW-1185">Reference proteome</keyword>
<comment type="similarity">
    <text evidence="2">Belongs to the MIP/aquaporin (TC 1.A.8) family.</text>
</comment>
<dbReference type="Pfam" id="PF00144">
    <property type="entry name" value="Beta-lactamase"/>
    <property type="match status" value="1"/>
</dbReference>
<keyword evidence="7 10" id="KW-0472">Membrane</keyword>
<dbReference type="Pfam" id="PF00230">
    <property type="entry name" value="MIP"/>
    <property type="match status" value="1"/>
</dbReference>
<accession>A0A5M9K0R9</accession>
<feature type="domain" description="Beta-lactamase-related" evidence="11">
    <location>
        <begin position="6"/>
        <end position="392"/>
    </location>
</feature>
<comment type="subcellular location">
    <subcellularLocation>
        <location evidence="1">Membrane</location>
        <topology evidence="1">Multi-pass membrane protein</topology>
    </subcellularLocation>
</comment>
<feature type="compositionally biased region" description="Low complexity" evidence="9">
    <location>
        <begin position="748"/>
        <end position="762"/>
    </location>
</feature>
<evidence type="ECO:0000256" key="1">
    <source>
        <dbReference type="ARBA" id="ARBA00004141"/>
    </source>
</evidence>
<keyword evidence="4 10" id="KW-0812">Transmembrane</keyword>
<feature type="transmembrane region" description="Helical" evidence="10">
    <location>
        <begin position="453"/>
        <end position="478"/>
    </location>
</feature>
<feature type="region of interest" description="Disordered" evidence="9">
    <location>
        <begin position="742"/>
        <end position="792"/>
    </location>
</feature>
<protein>
    <recommendedName>
        <fullName evidence="11">Beta-lactamase-related domain-containing protein</fullName>
    </recommendedName>
</protein>
<evidence type="ECO:0000256" key="10">
    <source>
        <dbReference type="SAM" id="Phobius"/>
    </source>
</evidence>
<proteinExistence type="inferred from homology"/>
<evidence type="ECO:0000256" key="3">
    <source>
        <dbReference type="ARBA" id="ARBA00022448"/>
    </source>
</evidence>
<feature type="transmembrane region" description="Helical" evidence="10">
    <location>
        <begin position="614"/>
        <end position="634"/>
    </location>
</feature>
<dbReference type="SUPFAM" id="SSF81338">
    <property type="entry name" value="Aquaporin-like"/>
    <property type="match status" value="1"/>
</dbReference>
<dbReference type="AlphaFoldDB" id="A0A5M9K0R9"/>
<dbReference type="GO" id="GO:0005886">
    <property type="term" value="C:plasma membrane"/>
    <property type="evidence" value="ECO:0007669"/>
    <property type="project" value="TreeGrafter"/>
</dbReference>
<dbReference type="GO" id="GO:0015250">
    <property type="term" value="F:water channel activity"/>
    <property type="evidence" value="ECO:0007669"/>
    <property type="project" value="TreeGrafter"/>
</dbReference>
<organism evidence="12 13">
    <name type="scientific">Monilinia fructicola</name>
    <name type="common">Brown rot fungus</name>
    <name type="synonym">Ciboria fructicola</name>
    <dbReference type="NCBI Taxonomy" id="38448"/>
    <lineage>
        <taxon>Eukaryota</taxon>
        <taxon>Fungi</taxon>
        <taxon>Dikarya</taxon>
        <taxon>Ascomycota</taxon>
        <taxon>Pezizomycotina</taxon>
        <taxon>Leotiomycetes</taxon>
        <taxon>Helotiales</taxon>
        <taxon>Sclerotiniaceae</taxon>
        <taxon>Monilinia</taxon>
    </lineage>
</organism>
<gene>
    <name evidence="12" type="ORF">EYC84_005302</name>
</gene>
<dbReference type="VEuPathDB" id="FungiDB:MFRU_001g03290"/>
<dbReference type="InterPro" id="IPR023271">
    <property type="entry name" value="Aquaporin-like"/>
</dbReference>
<dbReference type="EMBL" id="VICG01000003">
    <property type="protein sequence ID" value="KAA8573736.1"/>
    <property type="molecule type" value="Genomic_DNA"/>
</dbReference>
<evidence type="ECO:0000256" key="5">
    <source>
        <dbReference type="ARBA" id="ARBA00022737"/>
    </source>
</evidence>
<dbReference type="InterPro" id="IPR034294">
    <property type="entry name" value="Aquaporin_transptr"/>
</dbReference>
<dbReference type="PRINTS" id="PR00783">
    <property type="entry name" value="MINTRINSICP"/>
</dbReference>
<keyword evidence="6 10" id="KW-1133">Transmembrane helix</keyword>
<name>A0A5M9K0R9_MONFR</name>
<dbReference type="PANTHER" id="PTHR19139:SF283">
    <property type="entry name" value="AQUAPORIN"/>
    <property type="match status" value="1"/>
</dbReference>
<feature type="transmembrane region" description="Helical" evidence="10">
    <location>
        <begin position="526"/>
        <end position="543"/>
    </location>
</feature>
<feature type="transmembrane region" description="Helical" evidence="10">
    <location>
        <begin position="548"/>
        <end position="568"/>
    </location>
</feature>
<dbReference type="InterPro" id="IPR000425">
    <property type="entry name" value="MIP"/>
</dbReference>
<evidence type="ECO:0000256" key="9">
    <source>
        <dbReference type="SAM" id="MobiDB-lite"/>
    </source>
</evidence>
<evidence type="ECO:0000256" key="7">
    <source>
        <dbReference type="ARBA" id="ARBA00023136"/>
    </source>
</evidence>
<dbReference type="FunFam" id="1.20.1080.10:FF:000014">
    <property type="entry name" value="Aquaporin 1"/>
    <property type="match status" value="1"/>
</dbReference>
<dbReference type="Proteomes" id="UP000322873">
    <property type="component" value="Unassembled WGS sequence"/>
</dbReference>
<dbReference type="Gene3D" id="3.40.710.10">
    <property type="entry name" value="DD-peptidase/beta-lactamase superfamily"/>
    <property type="match status" value="1"/>
</dbReference>
<feature type="transmembrane region" description="Helical" evidence="10">
    <location>
        <begin position="588"/>
        <end position="607"/>
    </location>
</feature>
<evidence type="ECO:0000256" key="4">
    <source>
        <dbReference type="ARBA" id="ARBA00022692"/>
    </source>
</evidence>
<dbReference type="PANTHER" id="PTHR19139">
    <property type="entry name" value="AQUAPORIN TRANSPORTER"/>
    <property type="match status" value="1"/>
</dbReference>
<dbReference type="VEuPathDB" id="FungiDB:MFRU_001g03280"/>
<dbReference type="Gene3D" id="1.20.1080.10">
    <property type="entry name" value="Glycerol uptake facilitator protein"/>
    <property type="match status" value="1"/>
</dbReference>
<dbReference type="InterPro" id="IPR001466">
    <property type="entry name" value="Beta-lactam-related"/>
</dbReference>
<dbReference type="SUPFAM" id="SSF56601">
    <property type="entry name" value="beta-lactamase/transpeptidase-like"/>
    <property type="match status" value="1"/>
</dbReference>
<evidence type="ECO:0000259" key="11">
    <source>
        <dbReference type="Pfam" id="PF00144"/>
    </source>
</evidence>
<comment type="caution">
    <text evidence="12">The sequence shown here is derived from an EMBL/GenBank/DDBJ whole genome shotgun (WGS) entry which is preliminary data.</text>
</comment>
<feature type="compositionally biased region" description="Basic and acidic residues" evidence="9">
    <location>
        <begin position="763"/>
        <end position="783"/>
    </location>
</feature>
<feature type="transmembrane region" description="Helical" evidence="10">
    <location>
        <begin position="659"/>
        <end position="679"/>
    </location>
</feature>
<feature type="transmembrane region" description="Helical" evidence="10">
    <location>
        <begin position="499"/>
        <end position="520"/>
    </location>
</feature>
<keyword evidence="3" id="KW-0813">Transport</keyword>
<keyword evidence="5" id="KW-0677">Repeat</keyword>
<dbReference type="InterPro" id="IPR012338">
    <property type="entry name" value="Beta-lactam/transpept-like"/>
</dbReference>
<evidence type="ECO:0000313" key="13">
    <source>
        <dbReference type="Proteomes" id="UP000322873"/>
    </source>
</evidence>
<evidence type="ECO:0000256" key="8">
    <source>
        <dbReference type="ARBA" id="ARBA00034651"/>
    </source>
</evidence>
<evidence type="ECO:0000256" key="2">
    <source>
        <dbReference type="ARBA" id="ARBA00006175"/>
    </source>
</evidence>
<reference evidence="12 13" key="1">
    <citation type="submission" date="2019-06" db="EMBL/GenBank/DDBJ databases">
        <title>Genome Sequence of the Brown Rot Fungal Pathogen Monilinia fructicola.</title>
        <authorList>
            <person name="De Miccolis Angelini R.M."/>
            <person name="Landi L."/>
            <person name="Abate D."/>
            <person name="Pollastro S."/>
            <person name="Romanazzi G."/>
            <person name="Faretra F."/>
        </authorList>
    </citation>
    <scope>NUCLEOTIDE SEQUENCE [LARGE SCALE GENOMIC DNA]</scope>
    <source>
        <strain evidence="12 13">Mfrc123</strain>
    </source>
</reference>
<evidence type="ECO:0000313" key="12">
    <source>
        <dbReference type="EMBL" id="KAA8573736.1"/>
    </source>
</evidence>